<organism evidence="2 3">
    <name type="scientific">Takifugu rubripes</name>
    <name type="common">Japanese pufferfish</name>
    <name type="synonym">Fugu rubripes</name>
    <dbReference type="NCBI Taxonomy" id="31033"/>
    <lineage>
        <taxon>Eukaryota</taxon>
        <taxon>Metazoa</taxon>
        <taxon>Chordata</taxon>
        <taxon>Craniata</taxon>
        <taxon>Vertebrata</taxon>
        <taxon>Euteleostomi</taxon>
        <taxon>Actinopterygii</taxon>
        <taxon>Neopterygii</taxon>
        <taxon>Teleostei</taxon>
        <taxon>Neoteleostei</taxon>
        <taxon>Acanthomorphata</taxon>
        <taxon>Eupercaria</taxon>
        <taxon>Tetraodontiformes</taxon>
        <taxon>Tetradontoidea</taxon>
        <taxon>Tetraodontidae</taxon>
        <taxon>Takifugu</taxon>
    </lineage>
</organism>
<proteinExistence type="predicted"/>
<feature type="region of interest" description="Disordered" evidence="1">
    <location>
        <begin position="1"/>
        <end position="28"/>
    </location>
</feature>
<feature type="compositionally biased region" description="Basic and acidic residues" evidence="1">
    <location>
        <begin position="85"/>
        <end position="102"/>
    </location>
</feature>
<keyword evidence="3" id="KW-1185">Reference proteome</keyword>
<name>A0A674MGU8_TAKRU</name>
<reference evidence="2" key="2">
    <citation type="submission" date="2025-08" db="UniProtKB">
        <authorList>
            <consortium name="Ensembl"/>
        </authorList>
    </citation>
    <scope>IDENTIFICATION</scope>
</reference>
<dbReference type="InParanoid" id="A0A674MGU8"/>
<dbReference type="Ensembl" id="ENSTRUT00000089886.1">
    <property type="protein sequence ID" value="ENSTRUP00000060687.1"/>
    <property type="gene ID" value="ENSTRUG00000031884.1"/>
</dbReference>
<reference evidence="2" key="1">
    <citation type="journal article" date="2011" name="Genome Biol. Evol.">
        <title>Integration of the genetic map and genome assembly of fugu facilitates insights into distinct features of genome evolution in teleosts and mammals.</title>
        <authorList>
            <person name="Kai W."/>
            <person name="Kikuchi K."/>
            <person name="Tohari S."/>
            <person name="Chew A.K."/>
            <person name="Tay A."/>
            <person name="Fujiwara A."/>
            <person name="Hosoya S."/>
            <person name="Suetake H."/>
            <person name="Naruse K."/>
            <person name="Brenner S."/>
            <person name="Suzuki Y."/>
            <person name="Venkatesh B."/>
        </authorList>
    </citation>
    <scope>NUCLEOTIDE SEQUENCE [LARGE SCALE GENOMIC DNA]</scope>
</reference>
<reference evidence="2" key="3">
    <citation type="submission" date="2025-09" db="UniProtKB">
        <authorList>
            <consortium name="Ensembl"/>
        </authorList>
    </citation>
    <scope>IDENTIFICATION</scope>
</reference>
<evidence type="ECO:0000313" key="2">
    <source>
        <dbReference type="Ensembl" id="ENSTRUP00000060687.1"/>
    </source>
</evidence>
<dbReference type="AlphaFoldDB" id="A0A674MGU8"/>
<feature type="region of interest" description="Disordered" evidence="1">
    <location>
        <begin position="79"/>
        <end position="105"/>
    </location>
</feature>
<accession>A0A674MGU8</accession>
<evidence type="ECO:0000256" key="1">
    <source>
        <dbReference type="SAM" id="MobiDB-lite"/>
    </source>
</evidence>
<sequence>MASLYQRFTGKISTTNSFPQPPEASHLLGGQVADDENAARAAQHHLDGRAHVQYRKKCLQDDEDNPGVAAYKVFDLELPLGDTSRAPEPRDAEERREKRASQRELGQFIRDRSRLW</sequence>
<dbReference type="GeneTree" id="ENSGT00900000143483"/>
<dbReference type="Proteomes" id="UP000005226">
    <property type="component" value="Unplaced"/>
</dbReference>
<evidence type="ECO:0000313" key="3">
    <source>
        <dbReference type="Proteomes" id="UP000005226"/>
    </source>
</evidence>
<protein>
    <submittedName>
        <fullName evidence="2">Uncharacterized protein</fullName>
    </submittedName>
</protein>